<dbReference type="CDD" id="cd06193">
    <property type="entry name" value="siderophore_interacting"/>
    <property type="match status" value="1"/>
</dbReference>
<dbReference type="Pfam" id="PF04954">
    <property type="entry name" value="SIP"/>
    <property type="match status" value="1"/>
</dbReference>
<sequence length="316" mass="32955">MTGPAGESPLACFEVEVRAVHRMSPTFARVTFGGDCLAGFDDGGPLGPRDQRVKLVVPLAGGAAPPLRDLSPGWYPRWLARDPALRGEMRTYTVRAVRGSGTGTEVDVDFVLHGATGPASAWACAAERGDRVTLLGPRRGRREEYAGIEWAPPAPGAGPLLLVGDETAVPAIASVLATLPAGYDGRAVLEVPAPADFLDVRTDADVAVTWLARGTHARGELLAEAVRAVAPARGSRPVADVDPDEVLWEPAVGGRPTGAPYVWVAGEAAVVRGLRRHLVGAAGLPRSAVTFMGYWRETPAERPGSALRAASGQASG</sequence>
<gene>
    <name evidence="2" type="ORF">KRR39_16275</name>
</gene>
<evidence type="ECO:0000313" key="2">
    <source>
        <dbReference type="EMBL" id="QWZ07049.1"/>
    </source>
</evidence>
<protein>
    <submittedName>
        <fullName evidence="2">Siderophore-interacting protein</fullName>
    </submittedName>
</protein>
<name>A0A975SW76_9ACTN</name>
<dbReference type="KEGG" id="nps:KRR39_16275"/>
<dbReference type="InterPro" id="IPR017927">
    <property type="entry name" value="FAD-bd_FR_type"/>
</dbReference>
<dbReference type="PANTHER" id="PTHR30157">
    <property type="entry name" value="FERRIC REDUCTASE, NADPH-DEPENDENT"/>
    <property type="match status" value="1"/>
</dbReference>
<proteinExistence type="predicted"/>
<dbReference type="PROSITE" id="PS51384">
    <property type="entry name" value="FAD_FR"/>
    <property type="match status" value="1"/>
</dbReference>
<dbReference type="InterPro" id="IPR039374">
    <property type="entry name" value="SIP_fam"/>
</dbReference>
<dbReference type="EMBL" id="CP077062">
    <property type="protein sequence ID" value="QWZ07049.1"/>
    <property type="molecule type" value="Genomic_DNA"/>
</dbReference>
<dbReference type="RefSeq" id="WP_216938560.1">
    <property type="nucleotide sequence ID" value="NZ_CP077062.1"/>
</dbReference>
<feature type="domain" description="FAD-binding FR-type" evidence="1">
    <location>
        <begin position="10"/>
        <end position="144"/>
    </location>
</feature>
<dbReference type="Pfam" id="PF08021">
    <property type="entry name" value="FAD_binding_9"/>
    <property type="match status" value="1"/>
</dbReference>
<dbReference type="PANTHER" id="PTHR30157:SF0">
    <property type="entry name" value="NADPH-DEPENDENT FERRIC-CHELATE REDUCTASE"/>
    <property type="match status" value="1"/>
</dbReference>
<evidence type="ECO:0000313" key="3">
    <source>
        <dbReference type="Proteomes" id="UP000683575"/>
    </source>
</evidence>
<dbReference type="Proteomes" id="UP000683575">
    <property type="component" value="Chromosome"/>
</dbReference>
<dbReference type="GO" id="GO:0016491">
    <property type="term" value="F:oxidoreductase activity"/>
    <property type="evidence" value="ECO:0007669"/>
    <property type="project" value="InterPro"/>
</dbReference>
<dbReference type="InterPro" id="IPR007037">
    <property type="entry name" value="SIP_rossman_dom"/>
</dbReference>
<dbReference type="AlphaFoldDB" id="A0A975SW76"/>
<organism evidence="2 3">
    <name type="scientific">Nocardioides panacis</name>
    <dbReference type="NCBI Taxonomy" id="2849501"/>
    <lineage>
        <taxon>Bacteria</taxon>
        <taxon>Bacillati</taxon>
        <taxon>Actinomycetota</taxon>
        <taxon>Actinomycetes</taxon>
        <taxon>Propionibacteriales</taxon>
        <taxon>Nocardioidaceae</taxon>
        <taxon>Nocardioides</taxon>
    </lineage>
</organism>
<reference evidence="2" key="1">
    <citation type="submission" date="2021-06" db="EMBL/GenBank/DDBJ databases">
        <title>Complete genome sequence of Nocardioides sp. G188.</title>
        <authorList>
            <person name="Im W.-T."/>
        </authorList>
    </citation>
    <scope>NUCLEOTIDE SEQUENCE</scope>
    <source>
        <strain evidence="2">G188</strain>
    </source>
</reference>
<keyword evidence="3" id="KW-1185">Reference proteome</keyword>
<accession>A0A975SW76</accession>
<evidence type="ECO:0000259" key="1">
    <source>
        <dbReference type="PROSITE" id="PS51384"/>
    </source>
</evidence>
<dbReference type="InterPro" id="IPR013113">
    <property type="entry name" value="SIP_FAD-bd"/>
</dbReference>